<accession>A0A286UBM4</accession>
<dbReference type="OrthoDB" id="3358048at2759"/>
<evidence type="ECO:0000256" key="1">
    <source>
        <dbReference type="SAM" id="MobiDB-lite"/>
    </source>
</evidence>
<feature type="transmembrane region" description="Helical" evidence="2">
    <location>
        <begin position="122"/>
        <end position="141"/>
    </location>
</feature>
<dbReference type="InParanoid" id="A0A286UBM4"/>
<feature type="transmembrane region" description="Helical" evidence="2">
    <location>
        <begin position="147"/>
        <end position="165"/>
    </location>
</feature>
<dbReference type="AlphaFoldDB" id="A0A286UBM4"/>
<keyword evidence="2" id="KW-0812">Transmembrane</keyword>
<proteinExistence type="predicted"/>
<reference evidence="3 4" key="1">
    <citation type="journal article" date="2017" name="Mol. Ecol.">
        <title>Comparative and population genomic landscape of Phellinus noxius: A hypervariable fungus causing root rot in trees.</title>
        <authorList>
            <person name="Chung C.L."/>
            <person name="Lee T.J."/>
            <person name="Akiba M."/>
            <person name="Lee H.H."/>
            <person name="Kuo T.H."/>
            <person name="Liu D."/>
            <person name="Ke H.M."/>
            <person name="Yokoi T."/>
            <person name="Roa M.B."/>
            <person name="Lu M.J."/>
            <person name="Chang Y.Y."/>
            <person name="Ann P.J."/>
            <person name="Tsai J.N."/>
            <person name="Chen C.Y."/>
            <person name="Tzean S.S."/>
            <person name="Ota Y."/>
            <person name="Hattori T."/>
            <person name="Sahashi N."/>
            <person name="Liou R.F."/>
            <person name="Kikuchi T."/>
            <person name="Tsai I.J."/>
        </authorList>
    </citation>
    <scope>NUCLEOTIDE SEQUENCE [LARGE SCALE GENOMIC DNA]</scope>
    <source>
        <strain evidence="3 4">FFPRI411160</strain>
    </source>
</reference>
<keyword evidence="4" id="KW-1185">Reference proteome</keyword>
<sequence>MDNVRRRLPFKAEREEEEEDKYDSRFLDEQEQEQLISDLRERATRSSGQILFLSQTIVGLSCSIHIIFFFKYFLNDEPIVFPRLFALVQVFVLASDFLLLSSESRKISQYPEQNSNLNVKPLSIQWITAISLISPFVSLISKKGWYQTGWWAIACIITVFVWIVLRDIRSGIESVESLENLRYDVKGA</sequence>
<evidence type="ECO:0000256" key="2">
    <source>
        <dbReference type="SAM" id="Phobius"/>
    </source>
</evidence>
<comment type="caution">
    <text evidence="3">The sequence shown here is derived from an EMBL/GenBank/DDBJ whole genome shotgun (WGS) entry which is preliminary data.</text>
</comment>
<dbReference type="Proteomes" id="UP000217199">
    <property type="component" value="Unassembled WGS sequence"/>
</dbReference>
<evidence type="ECO:0000313" key="3">
    <source>
        <dbReference type="EMBL" id="PAV16970.1"/>
    </source>
</evidence>
<protein>
    <submittedName>
        <fullName evidence="3">Syntaxin</fullName>
    </submittedName>
</protein>
<organism evidence="3 4">
    <name type="scientific">Pyrrhoderma noxium</name>
    <dbReference type="NCBI Taxonomy" id="2282107"/>
    <lineage>
        <taxon>Eukaryota</taxon>
        <taxon>Fungi</taxon>
        <taxon>Dikarya</taxon>
        <taxon>Basidiomycota</taxon>
        <taxon>Agaricomycotina</taxon>
        <taxon>Agaricomycetes</taxon>
        <taxon>Hymenochaetales</taxon>
        <taxon>Hymenochaetaceae</taxon>
        <taxon>Pyrrhoderma</taxon>
    </lineage>
</organism>
<keyword evidence="2" id="KW-1133">Transmembrane helix</keyword>
<feature type="transmembrane region" description="Helical" evidence="2">
    <location>
        <begin position="80"/>
        <end position="101"/>
    </location>
</feature>
<dbReference type="EMBL" id="NBII01000007">
    <property type="protein sequence ID" value="PAV16970.1"/>
    <property type="molecule type" value="Genomic_DNA"/>
</dbReference>
<feature type="transmembrane region" description="Helical" evidence="2">
    <location>
        <begin position="50"/>
        <end position="74"/>
    </location>
</feature>
<name>A0A286UBM4_9AGAM</name>
<feature type="region of interest" description="Disordered" evidence="1">
    <location>
        <begin position="1"/>
        <end position="24"/>
    </location>
</feature>
<keyword evidence="2" id="KW-0472">Membrane</keyword>
<gene>
    <name evidence="3" type="ORF">PNOK_0703400</name>
</gene>
<evidence type="ECO:0000313" key="4">
    <source>
        <dbReference type="Proteomes" id="UP000217199"/>
    </source>
</evidence>